<gene>
    <name evidence="1" type="ORF">E2605_09450</name>
</gene>
<accession>A0A4Y8L7A7</accession>
<name>A0A4Y8L7A7_9BACT</name>
<evidence type="ECO:0000313" key="2">
    <source>
        <dbReference type="Proteomes" id="UP000297861"/>
    </source>
</evidence>
<reference evidence="1 2" key="1">
    <citation type="submission" date="2019-03" db="EMBL/GenBank/DDBJ databases">
        <title>San Antonio Military Medical Center submission to MRSN (WRAIR), pending publication.</title>
        <authorList>
            <person name="Blyth D.M."/>
            <person name="Mccarthy S.L."/>
            <person name="Schall S.E."/>
            <person name="Stam J.A."/>
            <person name="Ong A.C."/>
            <person name="Mcgann P.T."/>
        </authorList>
    </citation>
    <scope>NUCLEOTIDE SEQUENCE [LARGE SCALE GENOMIC DNA]</scope>
    <source>
        <strain evidence="1 2">MRSN571793</strain>
    </source>
</reference>
<dbReference type="AlphaFoldDB" id="A0A4Y8L7A7"/>
<dbReference type="Pfam" id="PF13148">
    <property type="entry name" value="DUF3987"/>
    <property type="match status" value="1"/>
</dbReference>
<keyword evidence="2" id="KW-1185">Reference proteome</keyword>
<dbReference type="Proteomes" id="UP000297861">
    <property type="component" value="Unassembled WGS sequence"/>
</dbReference>
<organism evidence="1 2">
    <name type="scientific">Dysgonomonas capnocytophagoides</name>
    <dbReference type="NCBI Taxonomy" id="45254"/>
    <lineage>
        <taxon>Bacteria</taxon>
        <taxon>Pseudomonadati</taxon>
        <taxon>Bacteroidota</taxon>
        <taxon>Bacteroidia</taxon>
        <taxon>Bacteroidales</taxon>
        <taxon>Dysgonomonadaceae</taxon>
        <taxon>Dysgonomonas</taxon>
    </lineage>
</organism>
<comment type="caution">
    <text evidence="1">The sequence shown here is derived from an EMBL/GenBank/DDBJ whole genome shotgun (WGS) entry which is preliminary data.</text>
</comment>
<dbReference type="RefSeq" id="WP_134436258.1">
    <property type="nucleotide sequence ID" value="NZ_SOML01000005.1"/>
</dbReference>
<evidence type="ECO:0000313" key="1">
    <source>
        <dbReference type="EMBL" id="TFD96386.1"/>
    </source>
</evidence>
<dbReference type="EMBL" id="SOML01000005">
    <property type="protein sequence ID" value="TFD96386.1"/>
    <property type="molecule type" value="Genomic_DNA"/>
</dbReference>
<proteinExistence type="predicted"/>
<dbReference type="InterPro" id="IPR025048">
    <property type="entry name" value="DUF3987"/>
</dbReference>
<sequence length="482" mass="54574">MMNQKQSPAGSAGQDDELNEITSLINSNKDNQFADNTQIEISIPEGTKIDRTPYLPTWGISHLDYFIDHISDVYGCPRDYVTMSVIIAVSTAIGTNATSFDGKYKNNPLLWGLLIGEQSTNKSEPLKQAFKPLYDIDFELHDNYLKRKSACTEGDVKPTYEHNIVGDSTPEYRSSLLGRHRHGICYLRDEMASKFAEVNRYNSGSEVETELTIFSAGQLCINRKGDEPILIKSPFMNQIGTIQPDIVSKYMGSDLFMYNGYLARWLFVFPDNKICSEYSDKTVENSIINRYDKFIRDIHKDSSLSTYTVTYSEDAKKLYADYYNLLQKKATQASDSYEAGIYGKLQIYVQRWALTTYVARVFELSEGTVITGDIMKYSIECMNYFEYTALKVRNLLLNNRNTVTRNKGLTKENVLQELVKLYPKAGENKQALADVIGVSRSQVSRTLNKDAMLRCYGYDSNETVSTSAKDANLSVTSINEAV</sequence>
<protein>
    <submittedName>
        <fullName evidence="1">DUF3987 domain-containing protein</fullName>
    </submittedName>
</protein>
<dbReference type="OrthoDB" id="2781056at2"/>